<evidence type="ECO:0000256" key="3">
    <source>
        <dbReference type="ARBA" id="ARBA00023125"/>
    </source>
</evidence>
<reference evidence="7" key="1">
    <citation type="journal article" date="2018" name="Med. Microbiol. Immunol.">
        <title>Macaca arctoides gammaherpesvirus 1 (strain herpesvirus Macaca arctoides): virus sequence, phylogeny and characterisation of virus-transformed macaque and rabbit cell lines.</title>
        <authorList>
            <person name="Krumbholz A."/>
            <person name="Roempke J."/>
            <person name="Liehr T."/>
            <person name="Groth M."/>
            <person name="Meerbach A."/>
            <person name="Schacke M."/>
            <person name="Maschkowitz G."/>
            <person name="Fickenscher H."/>
            <person name="Klapper W."/>
            <person name="Sauerbrei A."/>
            <person name="Wutzler P."/>
            <person name="Zell R."/>
        </authorList>
    </citation>
    <scope>NUCLEOTIDE SEQUENCE</scope>
    <source>
        <strain evidence="7">HVMA</strain>
    </source>
</reference>
<keyword evidence="5" id="KW-0804">Transcription</keyword>
<proteinExistence type="predicted"/>
<keyword evidence="3" id="KW-0238">DNA-binding</keyword>
<evidence type="ECO:0000313" key="7">
    <source>
        <dbReference type="EMBL" id="AYA49825.1"/>
    </source>
</evidence>
<organism evidence="7 8">
    <name type="scientific">macacine gammaherpesvirus 13</name>
    <dbReference type="NCBI Taxonomy" id="2341050"/>
    <lineage>
        <taxon>Viruses</taxon>
        <taxon>Duplodnaviria</taxon>
        <taxon>Heunggongvirae</taxon>
        <taxon>Peploviricota</taxon>
        <taxon>Herviviricetes</taxon>
        <taxon>Herpesvirales</taxon>
        <taxon>Orthoherpesviridae</taxon>
        <taxon>Gammaherpesvirinae</taxon>
        <taxon>Lymphocryptovirus</taxon>
        <taxon>Lymphocryptovirus macacinegamma13</taxon>
    </lineage>
</organism>
<dbReference type="Pfam" id="PF03326">
    <property type="entry name" value="Herpes_TAF50"/>
    <property type="match status" value="1"/>
</dbReference>
<evidence type="ECO:0008006" key="9">
    <source>
        <dbReference type="Google" id="ProtNLM"/>
    </source>
</evidence>
<dbReference type="KEGG" id="vg:80540058"/>
<evidence type="ECO:0000256" key="4">
    <source>
        <dbReference type="ARBA" id="ARBA00023159"/>
    </source>
</evidence>
<evidence type="ECO:0000256" key="6">
    <source>
        <dbReference type="SAM" id="MobiDB-lite"/>
    </source>
</evidence>
<accession>A0A3G1T4F2</accession>
<keyword evidence="8" id="KW-1185">Reference proteome</keyword>
<sequence length="611" mass="66470">MFPLLLAMRPKKDGLEDFLRLTPEIKKQLVSLISDYCNVLNKEFTAGSVEITLRSYKICKAFINDAKVHGREWGGLMATLNICNFWSILRNNRVRRRAENAGSDACSVACPIVMRYVLDHLIVLTDRFFIQAPSNRVMIPATIGTAMYKLLKHCRVRAYTYSKVLGVDRAAIMASGRQVVEHMMRMEKEGLLSSKFKAFCKWVFTYPVLEEMFQTMVSSKTGQLTDDVKDVRALIKTLPRASYSSHAGQRSYVSAVLPTCLLSTKPKAVDTPILVSGSEGLEEELMGADGGASHAEACHAEGGQFHDFTDELESPPGLAMPPEPDAGGADGDSSSSGSDSGHSDTDQSDREEVGVEAPRREALKSRRPARPSPGQAPRLSHPSPDAAQTEVFTPEGGDRPIFPHPSKPTFLPSVKRKKGLGDTREGLFLPRPEAASSMSDVVEGRETRQSKRIRPFHPPGSPWANQPLPASVSLAGAPAPGQTACTLQPPAPGTRDQGPVAASEAGDVALVEDPDEETSQAVKALRELADTAIPQKEEAAICGQMELDHAPPRGSLDELTTTLESMTEDLNLDSPLTPELNEILDTFLNDECLLHAMHLSTGLSIFDTNLF</sequence>
<keyword evidence="4" id="KW-0010">Activator</keyword>
<keyword evidence="2" id="KW-0805">Transcription regulation</keyword>
<dbReference type="GO" id="GO:0003677">
    <property type="term" value="F:DNA binding"/>
    <property type="evidence" value="ECO:0007669"/>
    <property type="project" value="UniProtKB-KW"/>
</dbReference>
<dbReference type="EMBL" id="MG471437">
    <property type="protein sequence ID" value="AYA49825.1"/>
    <property type="molecule type" value="Genomic_DNA"/>
</dbReference>
<name>A0A3G1T4F2_9GAMA</name>
<dbReference type="RefSeq" id="YP_010801351.1">
    <property type="nucleotide sequence ID" value="NC_076963.1"/>
</dbReference>
<dbReference type="Proteomes" id="UP001142452">
    <property type="component" value="Segment"/>
</dbReference>
<gene>
    <name evidence="7" type="primary">BRLF1</name>
</gene>
<feature type="region of interest" description="Disordered" evidence="6">
    <location>
        <begin position="306"/>
        <end position="462"/>
    </location>
</feature>
<dbReference type="InterPro" id="IPR004998">
    <property type="entry name" value="Herpes_TAF50"/>
</dbReference>
<evidence type="ECO:0000256" key="1">
    <source>
        <dbReference type="ARBA" id="ARBA00022518"/>
    </source>
</evidence>
<dbReference type="GeneID" id="80540058"/>
<evidence type="ECO:0000313" key="8">
    <source>
        <dbReference type="Proteomes" id="UP001142452"/>
    </source>
</evidence>
<dbReference type="GO" id="GO:0006355">
    <property type="term" value="P:regulation of DNA-templated transcription"/>
    <property type="evidence" value="ECO:0007669"/>
    <property type="project" value="InterPro"/>
</dbReference>
<protein>
    <recommendedName>
        <fullName evidence="9">BRLF1</fullName>
    </recommendedName>
</protein>
<evidence type="ECO:0000256" key="5">
    <source>
        <dbReference type="ARBA" id="ARBA00023163"/>
    </source>
</evidence>
<feature type="compositionally biased region" description="Low complexity" evidence="6">
    <location>
        <begin position="325"/>
        <end position="340"/>
    </location>
</feature>
<feature type="compositionally biased region" description="Basic and acidic residues" evidence="6">
    <location>
        <begin position="341"/>
        <end position="364"/>
    </location>
</feature>
<evidence type="ECO:0000256" key="2">
    <source>
        <dbReference type="ARBA" id="ARBA00023015"/>
    </source>
</evidence>
<keyword evidence="1" id="KW-0244">Early protein</keyword>